<feature type="compositionally biased region" description="Polar residues" evidence="1">
    <location>
        <begin position="50"/>
        <end position="59"/>
    </location>
</feature>
<dbReference type="AlphaFoldDB" id="A0A9P6DYD1"/>
<feature type="region of interest" description="Disordered" evidence="1">
    <location>
        <begin position="1"/>
        <end position="59"/>
    </location>
</feature>
<evidence type="ECO:0000313" key="2">
    <source>
        <dbReference type="EMBL" id="KAF9514795.1"/>
    </source>
</evidence>
<dbReference type="EMBL" id="MU128957">
    <property type="protein sequence ID" value="KAF9514795.1"/>
    <property type="molecule type" value="Genomic_DNA"/>
</dbReference>
<evidence type="ECO:0000313" key="3">
    <source>
        <dbReference type="Proteomes" id="UP000886523"/>
    </source>
</evidence>
<name>A0A9P6DYD1_9AGAM</name>
<feature type="compositionally biased region" description="Polar residues" evidence="1">
    <location>
        <begin position="20"/>
        <end position="41"/>
    </location>
</feature>
<protein>
    <submittedName>
        <fullName evidence="2">Uncharacterized protein</fullName>
    </submittedName>
</protein>
<reference evidence="2" key="1">
    <citation type="journal article" date="2020" name="Nat. Commun.">
        <title>Large-scale genome sequencing of mycorrhizal fungi provides insights into the early evolution of symbiotic traits.</title>
        <authorList>
            <person name="Miyauchi S."/>
            <person name="Kiss E."/>
            <person name="Kuo A."/>
            <person name="Drula E."/>
            <person name="Kohler A."/>
            <person name="Sanchez-Garcia M."/>
            <person name="Morin E."/>
            <person name="Andreopoulos B."/>
            <person name="Barry K.W."/>
            <person name="Bonito G."/>
            <person name="Buee M."/>
            <person name="Carver A."/>
            <person name="Chen C."/>
            <person name="Cichocki N."/>
            <person name="Clum A."/>
            <person name="Culley D."/>
            <person name="Crous P.W."/>
            <person name="Fauchery L."/>
            <person name="Girlanda M."/>
            <person name="Hayes R.D."/>
            <person name="Keri Z."/>
            <person name="LaButti K."/>
            <person name="Lipzen A."/>
            <person name="Lombard V."/>
            <person name="Magnuson J."/>
            <person name="Maillard F."/>
            <person name="Murat C."/>
            <person name="Nolan M."/>
            <person name="Ohm R.A."/>
            <person name="Pangilinan J."/>
            <person name="Pereira M.F."/>
            <person name="Perotto S."/>
            <person name="Peter M."/>
            <person name="Pfister S."/>
            <person name="Riley R."/>
            <person name="Sitrit Y."/>
            <person name="Stielow J.B."/>
            <person name="Szollosi G."/>
            <person name="Zifcakova L."/>
            <person name="Stursova M."/>
            <person name="Spatafora J.W."/>
            <person name="Tedersoo L."/>
            <person name="Vaario L.M."/>
            <person name="Yamada A."/>
            <person name="Yan M."/>
            <person name="Wang P."/>
            <person name="Xu J."/>
            <person name="Bruns T."/>
            <person name="Baldrian P."/>
            <person name="Vilgalys R."/>
            <person name="Dunand C."/>
            <person name="Henrissat B."/>
            <person name="Grigoriev I.V."/>
            <person name="Hibbett D."/>
            <person name="Nagy L.G."/>
            <person name="Martin F.M."/>
        </authorList>
    </citation>
    <scope>NUCLEOTIDE SEQUENCE</scope>
    <source>
        <strain evidence="2">UP504</strain>
    </source>
</reference>
<dbReference type="Proteomes" id="UP000886523">
    <property type="component" value="Unassembled WGS sequence"/>
</dbReference>
<organism evidence="2 3">
    <name type="scientific">Hydnum rufescens UP504</name>
    <dbReference type="NCBI Taxonomy" id="1448309"/>
    <lineage>
        <taxon>Eukaryota</taxon>
        <taxon>Fungi</taxon>
        <taxon>Dikarya</taxon>
        <taxon>Basidiomycota</taxon>
        <taxon>Agaricomycotina</taxon>
        <taxon>Agaricomycetes</taxon>
        <taxon>Cantharellales</taxon>
        <taxon>Hydnaceae</taxon>
        <taxon>Hydnum</taxon>
    </lineage>
</organism>
<comment type="caution">
    <text evidence="2">The sequence shown here is derived from an EMBL/GenBank/DDBJ whole genome shotgun (WGS) entry which is preliminary data.</text>
</comment>
<accession>A0A9P6DYD1</accession>
<evidence type="ECO:0000256" key="1">
    <source>
        <dbReference type="SAM" id="MobiDB-lite"/>
    </source>
</evidence>
<gene>
    <name evidence="2" type="ORF">BS47DRAFT_1361507</name>
</gene>
<sequence length="207" mass="22991">MSGDPGPIGALASDKKQSRALGTSPHQGPHGSQSEMSSGETAPNHMQVPQKIQKTQKAVESTEYIQAEAAQGYSPFKLMGMGLDTDIRTNMDMDMDSSTNVDLSTNMDLSMNVDFRMKGHLLNLYFFLMEAQTHSIKILPDPMMILLECLPNIGAIASEHDYLRTMVLTSYEEWQQFFGVNNFDEFLITDLHFGPAFKDFVKAAIGD</sequence>
<proteinExistence type="predicted"/>
<keyword evidence="3" id="KW-1185">Reference proteome</keyword>